<keyword evidence="1" id="KW-0808">Transferase</keyword>
<dbReference type="GO" id="GO:0016301">
    <property type="term" value="F:kinase activity"/>
    <property type="evidence" value="ECO:0007669"/>
    <property type="project" value="UniProtKB-KW"/>
</dbReference>
<dbReference type="Proteomes" id="UP000036403">
    <property type="component" value="Unassembled WGS sequence"/>
</dbReference>
<name>A0A0J7JWJ5_LASNI</name>
<dbReference type="Gene3D" id="2.60.40.10">
    <property type="entry name" value="Immunoglobulins"/>
    <property type="match status" value="1"/>
</dbReference>
<dbReference type="EMBL" id="LBMM01026852">
    <property type="protein sequence ID" value="KMQ82276.1"/>
    <property type="molecule type" value="Genomic_DNA"/>
</dbReference>
<keyword evidence="1" id="KW-0418">Kinase</keyword>
<dbReference type="InterPro" id="IPR013783">
    <property type="entry name" value="Ig-like_fold"/>
</dbReference>
<reference evidence="1 2" key="1">
    <citation type="submission" date="2015-04" db="EMBL/GenBank/DDBJ databases">
        <title>Lasius niger genome sequencing.</title>
        <authorList>
            <person name="Konorov E.A."/>
            <person name="Nikitin M.A."/>
            <person name="Kirill M.V."/>
            <person name="Chang P."/>
        </authorList>
    </citation>
    <scope>NUCLEOTIDE SEQUENCE [LARGE SCALE GENOMIC DNA]</scope>
    <source>
        <tissue evidence="1">Whole</tissue>
    </source>
</reference>
<protein>
    <submittedName>
        <fullName evidence="1">Proto-oncogene tyrosine-protein kinase ros</fullName>
    </submittedName>
</protein>
<dbReference type="PaxDb" id="67767-A0A0J7JWJ5"/>
<gene>
    <name evidence="1" type="ORF">RF55_23572</name>
</gene>
<sequence>MKDYRVKLVTTTANSIVVNLPEPVPNDGCKKYNLATTIYNISVSYLTCLDNGLNRFEEFKERTYKRTYKIQNLTPSTEYTLKLALSNFYFDKLSMDLQYDAGVKLKTGFGKLNAPEDVMVYIVV</sequence>
<feature type="non-terminal residue" evidence="1">
    <location>
        <position position="124"/>
    </location>
</feature>
<evidence type="ECO:0000313" key="1">
    <source>
        <dbReference type="EMBL" id="KMQ82276.1"/>
    </source>
</evidence>
<dbReference type="InterPro" id="IPR036116">
    <property type="entry name" value="FN3_sf"/>
</dbReference>
<comment type="caution">
    <text evidence="1">The sequence shown here is derived from an EMBL/GenBank/DDBJ whole genome shotgun (WGS) entry which is preliminary data.</text>
</comment>
<proteinExistence type="predicted"/>
<accession>A0A0J7JWJ5</accession>
<dbReference type="AlphaFoldDB" id="A0A0J7JWJ5"/>
<keyword evidence="2" id="KW-1185">Reference proteome</keyword>
<evidence type="ECO:0000313" key="2">
    <source>
        <dbReference type="Proteomes" id="UP000036403"/>
    </source>
</evidence>
<dbReference type="SUPFAM" id="SSF49265">
    <property type="entry name" value="Fibronectin type III"/>
    <property type="match status" value="1"/>
</dbReference>
<organism evidence="1 2">
    <name type="scientific">Lasius niger</name>
    <name type="common">Black garden ant</name>
    <dbReference type="NCBI Taxonomy" id="67767"/>
    <lineage>
        <taxon>Eukaryota</taxon>
        <taxon>Metazoa</taxon>
        <taxon>Ecdysozoa</taxon>
        <taxon>Arthropoda</taxon>
        <taxon>Hexapoda</taxon>
        <taxon>Insecta</taxon>
        <taxon>Pterygota</taxon>
        <taxon>Neoptera</taxon>
        <taxon>Endopterygota</taxon>
        <taxon>Hymenoptera</taxon>
        <taxon>Apocrita</taxon>
        <taxon>Aculeata</taxon>
        <taxon>Formicoidea</taxon>
        <taxon>Formicidae</taxon>
        <taxon>Formicinae</taxon>
        <taxon>Lasius</taxon>
        <taxon>Lasius</taxon>
    </lineage>
</organism>
<dbReference type="STRING" id="67767.A0A0J7JWJ5"/>